<accession>A0A167M464</accession>
<dbReference type="VEuPathDB" id="FungiDB:PHYBLDRAFT_170400"/>
<dbReference type="EMBL" id="KV440985">
    <property type="protein sequence ID" value="OAD71739.1"/>
    <property type="molecule type" value="Genomic_DNA"/>
</dbReference>
<dbReference type="GeneID" id="28997235"/>
<dbReference type="InParanoid" id="A0A167M464"/>
<protein>
    <submittedName>
        <fullName evidence="1">Uncharacterized protein</fullName>
    </submittedName>
</protein>
<sequence length="111" mass="12924">MNSQLDINMLNIIRIVIWEELADIYTSVARIDKNVANQQQFIRQTFNADRTNVIEQSVIKRQMTYLVSHSDDRGERSAEPAQGNSVNYSISEEESIVVITQPWRPKRSRRT</sequence>
<gene>
    <name evidence="1" type="ORF">PHYBLDRAFT_170400</name>
</gene>
<dbReference type="Proteomes" id="UP000077315">
    <property type="component" value="Unassembled WGS sequence"/>
</dbReference>
<keyword evidence="2" id="KW-1185">Reference proteome</keyword>
<reference evidence="2" key="1">
    <citation type="submission" date="2015-06" db="EMBL/GenBank/DDBJ databases">
        <title>Expansion of signal transduction pathways in fungi by whole-genome duplication.</title>
        <authorList>
            <consortium name="DOE Joint Genome Institute"/>
            <person name="Corrochano L.M."/>
            <person name="Kuo A."/>
            <person name="Marcet-Houben M."/>
            <person name="Polaino S."/>
            <person name="Salamov A."/>
            <person name="Villalobos J.M."/>
            <person name="Alvarez M.I."/>
            <person name="Avalos J."/>
            <person name="Benito E.P."/>
            <person name="Benoit I."/>
            <person name="Burger G."/>
            <person name="Camino L.P."/>
            <person name="Canovas D."/>
            <person name="Cerda-Olmedo E."/>
            <person name="Cheng J.-F."/>
            <person name="Dominguez A."/>
            <person name="Elias M."/>
            <person name="Eslava A.P."/>
            <person name="Glaser F."/>
            <person name="Grimwood J."/>
            <person name="Gutierrez G."/>
            <person name="Heitman J."/>
            <person name="Henrissat B."/>
            <person name="Iturriaga E.A."/>
            <person name="Lang B.F."/>
            <person name="Lavin J.L."/>
            <person name="Lee S."/>
            <person name="Li W."/>
            <person name="Lindquist E."/>
            <person name="Lopez-Garcia S."/>
            <person name="Luque E.M."/>
            <person name="Marcos A.T."/>
            <person name="Martin J."/>
            <person name="McCluskey K."/>
            <person name="Medina H.R."/>
            <person name="Miralles-Duran A."/>
            <person name="Miyazaki A."/>
            <person name="Munoz-Torres E."/>
            <person name="Oguiza J.A."/>
            <person name="Ohm R."/>
            <person name="Olmedo M."/>
            <person name="Orejas M."/>
            <person name="Ortiz-Castellanos L."/>
            <person name="Pisabarro A.G."/>
            <person name="Rodriguez-Romero J."/>
            <person name="Ruiz-Herrera J."/>
            <person name="Ruiz-Vazquez R."/>
            <person name="Sanz C."/>
            <person name="Schackwitz W."/>
            <person name="Schmutz J."/>
            <person name="Shahriari M."/>
            <person name="Shelest E."/>
            <person name="Silva-Franco F."/>
            <person name="Soanes D."/>
            <person name="Syed K."/>
            <person name="Tagua V.G."/>
            <person name="Talbot N.J."/>
            <person name="Thon M."/>
            <person name="De vries R.P."/>
            <person name="Wiebenga A."/>
            <person name="Yadav J.S."/>
            <person name="Braun E.L."/>
            <person name="Baker S."/>
            <person name="Garre V."/>
            <person name="Horwitz B."/>
            <person name="Torres-Martinez S."/>
            <person name="Idnurm A."/>
            <person name="Herrera-Estrella A."/>
            <person name="Gabaldon T."/>
            <person name="Grigoriev I.V."/>
        </authorList>
    </citation>
    <scope>NUCLEOTIDE SEQUENCE [LARGE SCALE GENOMIC DNA]</scope>
    <source>
        <strain evidence="2">NRRL 1555(-)</strain>
    </source>
</reference>
<evidence type="ECO:0000313" key="2">
    <source>
        <dbReference type="Proteomes" id="UP000077315"/>
    </source>
</evidence>
<dbReference type="RefSeq" id="XP_018289779.1">
    <property type="nucleotide sequence ID" value="XM_018436329.1"/>
</dbReference>
<dbReference type="AlphaFoldDB" id="A0A167M464"/>
<evidence type="ECO:0000313" key="1">
    <source>
        <dbReference type="EMBL" id="OAD71739.1"/>
    </source>
</evidence>
<name>A0A167M464_PHYB8</name>
<organism evidence="1 2">
    <name type="scientific">Phycomyces blakesleeanus (strain ATCC 8743b / DSM 1359 / FGSC 10004 / NBRC 33097 / NRRL 1555)</name>
    <dbReference type="NCBI Taxonomy" id="763407"/>
    <lineage>
        <taxon>Eukaryota</taxon>
        <taxon>Fungi</taxon>
        <taxon>Fungi incertae sedis</taxon>
        <taxon>Mucoromycota</taxon>
        <taxon>Mucoromycotina</taxon>
        <taxon>Mucoromycetes</taxon>
        <taxon>Mucorales</taxon>
        <taxon>Phycomycetaceae</taxon>
        <taxon>Phycomyces</taxon>
    </lineage>
</organism>
<proteinExistence type="predicted"/>